<feature type="domain" description="Flavodoxin-like" evidence="8">
    <location>
        <begin position="4"/>
        <end position="169"/>
    </location>
</feature>
<evidence type="ECO:0000256" key="4">
    <source>
        <dbReference type="ARBA" id="ARBA00022630"/>
    </source>
</evidence>
<dbReference type="InterPro" id="IPR008254">
    <property type="entry name" value="Flavodoxin/NO_synth"/>
</dbReference>
<keyword evidence="6 7" id="KW-0249">Electron transport</keyword>
<evidence type="ECO:0000256" key="2">
    <source>
        <dbReference type="ARBA" id="ARBA00005267"/>
    </source>
</evidence>
<dbReference type="PANTHER" id="PTHR42809:SF1">
    <property type="entry name" value="FLAVODOXIN 1"/>
    <property type="match status" value="1"/>
</dbReference>
<name>A0A941EY81_9BACT</name>
<dbReference type="InterPro" id="IPR010086">
    <property type="entry name" value="Flavodoxin_lc"/>
</dbReference>
<dbReference type="InterPro" id="IPR029039">
    <property type="entry name" value="Flavoprotein-like_sf"/>
</dbReference>
<comment type="similarity">
    <text evidence="2 7">Belongs to the flavodoxin family.</text>
</comment>
<evidence type="ECO:0000256" key="7">
    <source>
        <dbReference type="PIRNR" id="PIRNR038996"/>
    </source>
</evidence>
<comment type="cofactor">
    <cofactor evidence="1 7">
        <name>FMN</name>
        <dbReference type="ChEBI" id="CHEBI:58210"/>
    </cofactor>
</comment>
<evidence type="ECO:0000313" key="9">
    <source>
        <dbReference type="EMBL" id="MBR8533981.1"/>
    </source>
</evidence>
<dbReference type="Proteomes" id="UP000679220">
    <property type="component" value="Unassembled WGS sequence"/>
</dbReference>
<dbReference type="EMBL" id="JAGTAR010000001">
    <property type="protein sequence ID" value="MBR8533981.1"/>
    <property type="molecule type" value="Genomic_DNA"/>
</dbReference>
<comment type="caution">
    <text evidence="9">The sequence shown here is derived from an EMBL/GenBank/DDBJ whole genome shotgun (WGS) entry which is preliminary data.</text>
</comment>
<gene>
    <name evidence="9" type="ORF">KDU71_00280</name>
</gene>
<dbReference type="PANTHER" id="PTHR42809">
    <property type="entry name" value="FLAVODOXIN 2"/>
    <property type="match status" value="1"/>
</dbReference>
<dbReference type="SUPFAM" id="SSF52218">
    <property type="entry name" value="Flavoproteins"/>
    <property type="match status" value="1"/>
</dbReference>
<dbReference type="GO" id="GO:0009055">
    <property type="term" value="F:electron transfer activity"/>
    <property type="evidence" value="ECO:0007669"/>
    <property type="project" value="UniProtKB-UniRule"/>
</dbReference>
<evidence type="ECO:0000256" key="6">
    <source>
        <dbReference type="ARBA" id="ARBA00022982"/>
    </source>
</evidence>
<dbReference type="RefSeq" id="WP_212187889.1">
    <property type="nucleotide sequence ID" value="NZ_JAGTAR010000001.1"/>
</dbReference>
<reference evidence="9" key="2">
    <citation type="submission" date="2021-04" db="EMBL/GenBank/DDBJ databases">
        <authorList>
            <person name="Zhang T."/>
            <person name="Zhang Y."/>
            <person name="Lu D."/>
            <person name="Zuo D."/>
            <person name="Du Z."/>
        </authorList>
    </citation>
    <scope>NUCLEOTIDE SEQUENCE</scope>
    <source>
        <strain evidence="9">JR1</strain>
    </source>
</reference>
<dbReference type="AlphaFoldDB" id="A0A941EY81"/>
<keyword evidence="3 7" id="KW-0813">Transport</keyword>
<sequence>MSKIGIFYGPELGSVEKVAHVIEQKLGADKVELIAVKKADESVLERFDKLIFGMSTIGKTNWDSEYKDTDWDEFATCFGKVNWEGKKIAMYCLGDHIQYPQHFVDALGWVYDRLENTAAEVVGFCSTEEYTYEESEGIKDGQFLGLPVDEDNEADKTDVRVENWINRLINEFGF</sequence>
<dbReference type="Gene3D" id="3.40.50.360">
    <property type="match status" value="1"/>
</dbReference>
<reference evidence="9" key="1">
    <citation type="journal article" date="2018" name="Int. J. Syst. Evol. Microbiol.">
        <title>Carboxylicivirga sediminis sp. nov., isolated from coastal sediment.</title>
        <authorList>
            <person name="Wang F.Q."/>
            <person name="Ren L.H."/>
            <person name="Zou R.J."/>
            <person name="Sun Y.Z."/>
            <person name="Liu X.J."/>
            <person name="Jiang F."/>
            <person name="Liu L.J."/>
        </authorList>
    </citation>
    <scope>NUCLEOTIDE SEQUENCE</scope>
    <source>
        <strain evidence="9">JR1</strain>
    </source>
</reference>
<organism evidence="9 10">
    <name type="scientific">Carboxylicivirga sediminis</name>
    <dbReference type="NCBI Taxonomy" id="2006564"/>
    <lineage>
        <taxon>Bacteria</taxon>
        <taxon>Pseudomonadati</taxon>
        <taxon>Bacteroidota</taxon>
        <taxon>Bacteroidia</taxon>
        <taxon>Marinilabiliales</taxon>
        <taxon>Marinilabiliaceae</taxon>
        <taxon>Carboxylicivirga</taxon>
    </lineage>
</organism>
<dbReference type="PIRSF" id="PIRSF038996">
    <property type="entry name" value="FldA"/>
    <property type="match status" value="1"/>
</dbReference>
<keyword evidence="10" id="KW-1185">Reference proteome</keyword>
<evidence type="ECO:0000313" key="10">
    <source>
        <dbReference type="Proteomes" id="UP000679220"/>
    </source>
</evidence>
<dbReference type="NCBIfam" id="TIGR01752">
    <property type="entry name" value="flav_long"/>
    <property type="match status" value="1"/>
</dbReference>
<evidence type="ECO:0000256" key="3">
    <source>
        <dbReference type="ARBA" id="ARBA00022448"/>
    </source>
</evidence>
<comment type="function">
    <text evidence="7">Low-potential electron donor to a number of redox enzymes.</text>
</comment>
<proteinExistence type="inferred from homology"/>
<dbReference type="Pfam" id="PF00258">
    <property type="entry name" value="Flavodoxin_1"/>
    <property type="match status" value="1"/>
</dbReference>
<dbReference type="InterPro" id="IPR050619">
    <property type="entry name" value="Flavodoxin"/>
</dbReference>
<dbReference type="GO" id="GO:0010181">
    <property type="term" value="F:FMN binding"/>
    <property type="evidence" value="ECO:0007669"/>
    <property type="project" value="UniProtKB-UniRule"/>
</dbReference>
<keyword evidence="4 7" id="KW-0285">Flavoprotein</keyword>
<evidence type="ECO:0000256" key="5">
    <source>
        <dbReference type="ARBA" id="ARBA00022643"/>
    </source>
</evidence>
<evidence type="ECO:0000256" key="1">
    <source>
        <dbReference type="ARBA" id="ARBA00001917"/>
    </source>
</evidence>
<keyword evidence="5 7" id="KW-0288">FMN</keyword>
<dbReference type="PROSITE" id="PS50902">
    <property type="entry name" value="FLAVODOXIN_LIKE"/>
    <property type="match status" value="1"/>
</dbReference>
<protein>
    <recommendedName>
        <fullName evidence="7">Flavodoxin</fullName>
    </recommendedName>
</protein>
<evidence type="ECO:0000259" key="8">
    <source>
        <dbReference type="PROSITE" id="PS50902"/>
    </source>
</evidence>
<accession>A0A941EY81</accession>